<dbReference type="Proteomes" id="UP000799444">
    <property type="component" value="Unassembled WGS sequence"/>
</dbReference>
<gene>
    <name evidence="14" type="ORF">EJ04DRAFT_583169</name>
</gene>
<feature type="domain" description="Glycoside hydrolase family 5" evidence="12">
    <location>
        <begin position="62"/>
        <end position="332"/>
    </location>
</feature>
<dbReference type="GO" id="GO:0005576">
    <property type="term" value="C:extracellular region"/>
    <property type="evidence" value="ECO:0007669"/>
    <property type="project" value="TreeGrafter"/>
</dbReference>
<keyword evidence="15" id="KW-1185">Reference proteome</keyword>
<keyword evidence="5" id="KW-0119">Carbohydrate metabolism</keyword>
<evidence type="ECO:0000256" key="10">
    <source>
        <dbReference type="SAM" id="MobiDB-lite"/>
    </source>
</evidence>
<dbReference type="GO" id="GO:0009986">
    <property type="term" value="C:cell surface"/>
    <property type="evidence" value="ECO:0007669"/>
    <property type="project" value="TreeGrafter"/>
</dbReference>
<evidence type="ECO:0000256" key="5">
    <source>
        <dbReference type="ARBA" id="ARBA00023277"/>
    </source>
</evidence>
<dbReference type="EMBL" id="ML996097">
    <property type="protein sequence ID" value="KAF2741559.1"/>
    <property type="molecule type" value="Genomic_DNA"/>
</dbReference>
<evidence type="ECO:0000256" key="4">
    <source>
        <dbReference type="ARBA" id="ARBA00023001"/>
    </source>
</evidence>
<evidence type="ECO:0000313" key="14">
    <source>
        <dbReference type="EMBL" id="KAF2741559.1"/>
    </source>
</evidence>
<evidence type="ECO:0000259" key="12">
    <source>
        <dbReference type="Pfam" id="PF00150"/>
    </source>
</evidence>
<feature type="signal peptide" evidence="11">
    <location>
        <begin position="1"/>
        <end position="25"/>
    </location>
</feature>
<name>A0A9P4RDR9_9PLEO</name>
<dbReference type="PANTHER" id="PTHR31297">
    <property type="entry name" value="GLUCAN ENDO-1,6-BETA-GLUCOSIDASE B"/>
    <property type="match status" value="1"/>
</dbReference>
<proteinExistence type="inferred from homology"/>
<sequence>MPSRRPSPLLLLSTASLLLPHPALAAPNNTCTTPFTPLSASTFIAALNPGWNLGNTLDALPTEGSWNNPPVQPSTISAVRSAGYASVRIPVTYTEHFVSGSPNWDIDRQWLQRVSDVVDMVLAQNLSAIINVHHDSTSWADITAPSANISQIEERFYRLWYQVAGKLGCKGSKLGFEPINEIPGTTAEHGAQVNRMNEVFLQAVNDAGGWNGGRVVTLVGAGEDGGKTSMWFKRPDKKFGNPWGIQYHYYSPYDFIFSAWGKTIWGSDADKAALEADIAAVRGNFSDVPLVIGEWSASPTALESAARWRYFDHLIRTATKYNTSLMLWDNGNDYLDRNSLTWRDPIAQSILSTAIHGIPNALPDSTTDPSSPSQSSSAELYHRANSTIKDTSLSFALNANTLTSITHGTRTLTPNTDYTFSPTGTLTLLTPLLTSIFTPPTLGPRANLTLHFTPGTPLSLTLISFSPAPSSLNSTTLPLPPSGQDLLIPIPWSALGTSRPAAVKAVRGDGTYLVDDWTQWLGELQRGRMTYGGQWDWDGRGVLVKSGVVEMVRKEGKGVRFEVEFWPRGEGGRVGVEVGG</sequence>
<reference evidence="14" key="1">
    <citation type="journal article" date="2020" name="Stud. Mycol.">
        <title>101 Dothideomycetes genomes: a test case for predicting lifestyles and emergence of pathogens.</title>
        <authorList>
            <person name="Haridas S."/>
            <person name="Albert R."/>
            <person name="Binder M."/>
            <person name="Bloem J."/>
            <person name="Labutti K."/>
            <person name="Salamov A."/>
            <person name="Andreopoulos B."/>
            <person name="Baker S."/>
            <person name="Barry K."/>
            <person name="Bills G."/>
            <person name="Bluhm B."/>
            <person name="Cannon C."/>
            <person name="Castanera R."/>
            <person name="Culley D."/>
            <person name="Daum C."/>
            <person name="Ezra D."/>
            <person name="Gonzalez J."/>
            <person name="Henrissat B."/>
            <person name="Kuo A."/>
            <person name="Liang C."/>
            <person name="Lipzen A."/>
            <person name="Lutzoni F."/>
            <person name="Magnuson J."/>
            <person name="Mondo S."/>
            <person name="Nolan M."/>
            <person name="Ohm R."/>
            <person name="Pangilinan J."/>
            <person name="Park H.-J."/>
            <person name="Ramirez L."/>
            <person name="Alfaro M."/>
            <person name="Sun H."/>
            <person name="Tritt A."/>
            <person name="Yoshinaga Y."/>
            <person name="Zwiers L.-H."/>
            <person name="Turgeon B."/>
            <person name="Goodwin S."/>
            <person name="Spatafora J."/>
            <person name="Crous P."/>
            <person name="Grigoriev I."/>
        </authorList>
    </citation>
    <scope>NUCLEOTIDE SEQUENCE</scope>
    <source>
        <strain evidence="14">CBS 125425</strain>
    </source>
</reference>
<feature type="region of interest" description="Disordered" evidence="10">
    <location>
        <begin position="361"/>
        <end position="380"/>
    </location>
</feature>
<evidence type="ECO:0000256" key="7">
    <source>
        <dbReference type="ARBA" id="ARBA00023316"/>
    </source>
</evidence>
<feature type="chain" id="PRO_5040134614" evidence="11">
    <location>
        <begin position="26"/>
        <end position="580"/>
    </location>
</feature>
<dbReference type="Pfam" id="PF00150">
    <property type="entry name" value="Cellulase"/>
    <property type="match status" value="1"/>
</dbReference>
<dbReference type="Gene3D" id="2.60.40.10">
    <property type="entry name" value="Immunoglobulins"/>
    <property type="match status" value="1"/>
</dbReference>
<dbReference type="InterPro" id="IPR001547">
    <property type="entry name" value="Glyco_hydro_5"/>
</dbReference>
<keyword evidence="3 9" id="KW-0378">Hydrolase</keyword>
<dbReference type="GO" id="GO:0008422">
    <property type="term" value="F:beta-glucosidase activity"/>
    <property type="evidence" value="ECO:0007669"/>
    <property type="project" value="TreeGrafter"/>
</dbReference>
<evidence type="ECO:0000256" key="3">
    <source>
        <dbReference type="ARBA" id="ARBA00022801"/>
    </source>
</evidence>
<dbReference type="SUPFAM" id="SSF51445">
    <property type="entry name" value="(Trans)glycosidases"/>
    <property type="match status" value="1"/>
</dbReference>
<evidence type="ECO:0000259" key="13">
    <source>
        <dbReference type="Pfam" id="PF03442"/>
    </source>
</evidence>
<feature type="domain" description="Carbohydrate binding X2" evidence="13">
    <location>
        <begin position="374"/>
        <end position="461"/>
    </location>
</feature>
<dbReference type="OrthoDB" id="412536at2759"/>
<evidence type="ECO:0000313" key="15">
    <source>
        <dbReference type="Proteomes" id="UP000799444"/>
    </source>
</evidence>
<dbReference type="Gene3D" id="3.20.20.80">
    <property type="entry name" value="Glycosidases"/>
    <property type="match status" value="1"/>
</dbReference>
<dbReference type="InterPro" id="IPR005102">
    <property type="entry name" value="Carbo-bd_X2"/>
</dbReference>
<dbReference type="FunFam" id="3.20.20.80:FF:000152">
    <property type="entry name" value="Extracellular endoglucanase"/>
    <property type="match status" value="1"/>
</dbReference>
<keyword evidence="7" id="KW-0961">Cell wall biogenesis/degradation</keyword>
<keyword evidence="4" id="KW-0136">Cellulose degradation</keyword>
<keyword evidence="6 9" id="KW-0326">Glycosidase</keyword>
<comment type="caution">
    <text evidence="14">The sequence shown here is derived from an EMBL/GenBank/DDBJ whole genome shotgun (WGS) entry which is preliminary data.</text>
</comment>
<comment type="similarity">
    <text evidence="1 9">Belongs to the glycosyl hydrolase 5 (cellulase A) family.</text>
</comment>
<accession>A0A9P4RDR9</accession>
<evidence type="ECO:0000256" key="2">
    <source>
        <dbReference type="ARBA" id="ARBA00022729"/>
    </source>
</evidence>
<keyword evidence="2 11" id="KW-0732">Signal</keyword>
<dbReference type="AlphaFoldDB" id="A0A9P4RDR9"/>
<feature type="compositionally biased region" description="Low complexity" evidence="10">
    <location>
        <begin position="363"/>
        <end position="377"/>
    </location>
</feature>
<dbReference type="InterPro" id="IPR013783">
    <property type="entry name" value="Ig-like_fold"/>
</dbReference>
<protein>
    <submittedName>
        <fullName evidence="14">Endoglucanase D</fullName>
    </submittedName>
</protein>
<dbReference type="PANTHER" id="PTHR31297:SF41">
    <property type="entry name" value="ENDOGLUCANASE, PUTATIVE (AFU_ORTHOLOGUE AFUA_5G01830)-RELATED"/>
    <property type="match status" value="1"/>
</dbReference>
<dbReference type="InterPro" id="IPR050386">
    <property type="entry name" value="Glycosyl_hydrolase_5"/>
</dbReference>
<dbReference type="InterPro" id="IPR017853">
    <property type="entry name" value="GH"/>
</dbReference>
<keyword evidence="8" id="KW-0624">Polysaccharide degradation</keyword>
<evidence type="ECO:0000256" key="11">
    <source>
        <dbReference type="SAM" id="SignalP"/>
    </source>
</evidence>
<evidence type="ECO:0000256" key="1">
    <source>
        <dbReference type="ARBA" id="ARBA00005641"/>
    </source>
</evidence>
<dbReference type="Pfam" id="PF03442">
    <property type="entry name" value="CBM_X2"/>
    <property type="match status" value="1"/>
</dbReference>
<dbReference type="GO" id="GO:0071555">
    <property type="term" value="P:cell wall organization"/>
    <property type="evidence" value="ECO:0007669"/>
    <property type="project" value="UniProtKB-KW"/>
</dbReference>
<evidence type="ECO:0000256" key="6">
    <source>
        <dbReference type="ARBA" id="ARBA00023295"/>
    </source>
</evidence>
<organism evidence="14 15">
    <name type="scientific">Polyplosphaeria fusca</name>
    <dbReference type="NCBI Taxonomy" id="682080"/>
    <lineage>
        <taxon>Eukaryota</taxon>
        <taxon>Fungi</taxon>
        <taxon>Dikarya</taxon>
        <taxon>Ascomycota</taxon>
        <taxon>Pezizomycotina</taxon>
        <taxon>Dothideomycetes</taxon>
        <taxon>Pleosporomycetidae</taxon>
        <taxon>Pleosporales</taxon>
        <taxon>Tetraplosphaeriaceae</taxon>
        <taxon>Polyplosphaeria</taxon>
    </lineage>
</organism>
<evidence type="ECO:0000256" key="9">
    <source>
        <dbReference type="RuleBase" id="RU361153"/>
    </source>
</evidence>
<evidence type="ECO:0000256" key="8">
    <source>
        <dbReference type="ARBA" id="ARBA00023326"/>
    </source>
</evidence>
<dbReference type="GO" id="GO:0030245">
    <property type="term" value="P:cellulose catabolic process"/>
    <property type="evidence" value="ECO:0007669"/>
    <property type="project" value="UniProtKB-KW"/>
</dbReference>